<keyword evidence="1" id="KW-0812">Transmembrane</keyword>
<dbReference type="AlphaFoldDB" id="A0A941CRC0"/>
<keyword evidence="4" id="KW-1185">Reference proteome</keyword>
<dbReference type="Pfam" id="PF01541">
    <property type="entry name" value="GIY-YIG"/>
    <property type="match status" value="1"/>
</dbReference>
<proteinExistence type="predicted"/>
<dbReference type="Gene3D" id="2.180.10.10">
    <property type="entry name" value="RHS repeat-associated core"/>
    <property type="match status" value="1"/>
</dbReference>
<organism evidence="3 4">
    <name type="scientific">Proteiniclasticum sediminis</name>
    <dbReference type="NCBI Taxonomy" id="2804028"/>
    <lineage>
        <taxon>Bacteria</taxon>
        <taxon>Bacillati</taxon>
        <taxon>Bacillota</taxon>
        <taxon>Clostridia</taxon>
        <taxon>Eubacteriales</taxon>
        <taxon>Clostridiaceae</taxon>
        <taxon>Proteiniclasticum</taxon>
    </lineage>
</organism>
<sequence length="258" mass="27888">WGKPLTVEGTLAETLGQKNPYRYRGCTYDKETGLYYLGSRYYNPVIGRFINADDINILFEDQDNLIEHNLFTYCLNNPVNMTDDTGYIAWWIGAAVGGAIFDTAVYMIGAALTSQRITLSGVGKAALVGAISGVAFGAAGKVATKLIKGATAAAKTGITTVYISKNAKKVVQYVGITDDIARRAAEHLAKKGIRIESLMKGLSRADARAVEQALIEIHGLAKNGGTLINKINSIAKTNKIYAQALKRGYELLKKIGYK</sequence>
<dbReference type="Proteomes" id="UP000675379">
    <property type="component" value="Unassembled WGS sequence"/>
</dbReference>
<feature type="transmembrane region" description="Helical" evidence="1">
    <location>
        <begin position="88"/>
        <end position="109"/>
    </location>
</feature>
<keyword evidence="1" id="KW-1133">Transmembrane helix</keyword>
<name>A0A941CRC0_9CLOT</name>
<protein>
    <recommendedName>
        <fullName evidence="2">GIY-YIG domain-containing protein</fullName>
    </recommendedName>
</protein>
<gene>
    <name evidence="3" type="ORF">KCG48_14375</name>
</gene>
<feature type="non-terminal residue" evidence="3">
    <location>
        <position position="1"/>
    </location>
</feature>
<keyword evidence="1" id="KW-0472">Membrane</keyword>
<dbReference type="InterPro" id="IPR035901">
    <property type="entry name" value="GIY-YIG_endonuc_sf"/>
</dbReference>
<evidence type="ECO:0000313" key="3">
    <source>
        <dbReference type="EMBL" id="MBR0577490.1"/>
    </source>
</evidence>
<dbReference type="PANTHER" id="PTHR32305">
    <property type="match status" value="1"/>
</dbReference>
<feature type="domain" description="GIY-YIG" evidence="2">
    <location>
        <begin position="161"/>
        <end position="198"/>
    </location>
</feature>
<comment type="caution">
    <text evidence="3">The sequence shown here is derived from an EMBL/GenBank/DDBJ whole genome shotgun (WGS) entry which is preliminary data.</text>
</comment>
<dbReference type="SUPFAM" id="SSF82771">
    <property type="entry name" value="GIY-YIG endonuclease"/>
    <property type="match status" value="1"/>
</dbReference>
<dbReference type="RefSeq" id="WP_331000410.1">
    <property type="nucleotide sequence ID" value="NZ_JAGSCS010000051.1"/>
</dbReference>
<evidence type="ECO:0000259" key="2">
    <source>
        <dbReference type="Pfam" id="PF01541"/>
    </source>
</evidence>
<reference evidence="3" key="1">
    <citation type="submission" date="2021-04" db="EMBL/GenBank/DDBJ databases">
        <title>Proteiniclasticum sedimins sp. nov., an obligate anaerobic bacterium isolated from anaerobic sludge.</title>
        <authorList>
            <person name="Liu J."/>
        </authorList>
    </citation>
    <scope>NUCLEOTIDE SEQUENCE</scope>
    <source>
        <strain evidence="3">BAD-10</strain>
    </source>
</reference>
<dbReference type="EMBL" id="JAGSCS010000051">
    <property type="protein sequence ID" value="MBR0577490.1"/>
    <property type="molecule type" value="Genomic_DNA"/>
</dbReference>
<dbReference type="NCBIfam" id="TIGR03696">
    <property type="entry name" value="Rhs_assc_core"/>
    <property type="match status" value="1"/>
</dbReference>
<dbReference type="InterPro" id="IPR022385">
    <property type="entry name" value="Rhs_assc_core"/>
</dbReference>
<dbReference type="PANTHER" id="PTHR32305:SF15">
    <property type="entry name" value="PROTEIN RHSA-RELATED"/>
    <property type="match status" value="1"/>
</dbReference>
<accession>A0A941CRC0</accession>
<evidence type="ECO:0000313" key="4">
    <source>
        <dbReference type="Proteomes" id="UP000675379"/>
    </source>
</evidence>
<evidence type="ECO:0000256" key="1">
    <source>
        <dbReference type="SAM" id="Phobius"/>
    </source>
</evidence>
<dbReference type="InterPro" id="IPR050708">
    <property type="entry name" value="T6SS_VgrG/RHS"/>
</dbReference>
<dbReference type="InterPro" id="IPR000305">
    <property type="entry name" value="GIY-YIG_endonuc"/>
</dbReference>